<dbReference type="Gene3D" id="1.10.10.1320">
    <property type="entry name" value="Anti-sigma factor, zinc-finger domain"/>
    <property type="match status" value="1"/>
</dbReference>
<gene>
    <name evidence="7" type="ORF">FBZ92_10776</name>
</gene>
<dbReference type="InterPro" id="IPR041916">
    <property type="entry name" value="Anti_sigma_zinc_sf"/>
</dbReference>
<dbReference type="AlphaFoldDB" id="A0A560IKS2"/>
<feature type="transmembrane region" description="Helical" evidence="5">
    <location>
        <begin position="100"/>
        <end position="120"/>
    </location>
</feature>
<dbReference type="GO" id="GO:0006417">
    <property type="term" value="P:regulation of translation"/>
    <property type="evidence" value="ECO:0007669"/>
    <property type="project" value="TreeGrafter"/>
</dbReference>
<dbReference type="Proteomes" id="UP000318050">
    <property type="component" value="Unassembled WGS sequence"/>
</dbReference>
<keyword evidence="3 5" id="KW-1133">Transmembrane helix</keyword>
<dbReference type="InterPro" id="IPR027383">
    <property type="entry name" value="Znf_put"/>
</dbReference>
<comment type="caution">
    <text evidence="7">The sequence shown here is derived from an EMBL/GenBank/DDBJ whole genome shotgun (WGS) entry which is preliminary data.</text>
</comment>
<evidence type="ECO:0000256" key="1">
    <source>
        <dbReference type="ARBA" id="ARBA00004167"/>
    </source>
</evidence>
<evidence type="ECO:0000256" key="2">
    <source>
        <dbReference type="ARBA" id="ARBA00022692"/>
    </source>
</evidence>
<comment type="subcellular location">
    <subcellularLocation>
        <location evidence="1">Membrane</location>
        <topology evidence="1">Single-pass membrane protein</topology>
    </subcellularLocation>
</comment>
<dbReference type="EMBL" id="VITT01000007">
    <property type="protein sequence ID" value="TWB59643.1"/>
    <property type="molecule type" value="Genomic_DNA"/>
</dbReference>
<dbReference type="GO" id="GO:0016989">
    <property type="term" value="F:sigma factor antagonist activity"/>
    <property type="evidence" value="ECO:0007669"/>
    <property type="project" value="TreeGrafter"/>
</dbReference>
<dbReference type="InterPro" id="IPR051474">
    <property type="entry name" value="Anti-sigma-K/W_factor"/>
</dbReference>
<dbReference type="OrthoDB" id="7549755at2"/>
<evidence type="ECO:0000313" key="8">
    <source>
        <dbReference type="Proteomes" id="UP000318050"/>
    </source>
</evidence>
<keyword evidence="2 5" id="KW-0812">Transmembrane</keyword>
<evidence type="ECO:0000259" key="6">
    <source>
        <dbReference type="Pfam" id="PF13490"/>
    </source>
</evidence>
<accession>A0A560IKS2</accession>
<sequence length="270" mass="28813">MTACPDKAELLHGLLDNELDAVHARELEAHIATCPACAEALAELRALRALLADLTLRPKAPAALRARILADIGAVDPLRPVGKSQGRPRGRPWSRQLRRWGGAGMGVAIAASLLLMAAPFGGDAALERELVAGHVRSLQAQHLLDVPTSDHHTVKPWFAGKLDYSPPVPELAAAGFPLQGGRLDYLAGRPVAALVYRHGAHVLNLYVWPGDGPRQPAFEARDGYTLMRWRDGGMAYWAVSDVGVQEMHAFATALAGAVAAQNPGKPEAKP</sequence>
<protein>
    <submittedName>
        <fullName evidence="7">Mycothiol system anti-sigma-R factor</fullName>
    </submittedName>
</protein>
<evidence type="ECO:0000256" key="5">
    <source>
        <dbReference type="SAM" id="Phobius"/>
    </source>
</evidence>
<feature type="domain" description="Putative zinc-finger" evidence="6">
    <location>
        <begin position="9"/>
        <end position="38"/>
    </location>
</feature>
<dbReference type="Pfam" id="PF13490">
    <property type="entry name" value="zf-HC2"/>
    <property type="match status" value="1"/>
</dbReference>
<reference evidence="7 8" key="1">
    <citation type="submission" date="2019-06" db="EMBL/GenBank/DDBJ databases">
        <title>Genomic Encyclopedia of Type Strains, Phase IV (KMG-V): Genome sequencing to study the core and pangenomes of soil and plant-associated prokaryotes.</title>
        <authorList>
            <person name="Whitman W."/>
        </authorList>
    </citation>
    <scope>NUCLEOTIDE SEQUENCE [LARGE SCALE GENOMIC DNA]</scope>
    <source>
        <strain evidence="7 8">BR 11140</strain>
    </source>
</reference>
<evidence type="ECO:0000313" key="7">
    <source>
        <dbReference type="EMBL" id="TWB59643.1"/>
    </source>
</evidence>
<keyword evidence="4 5" id="KW-0472">Membrane</keyword>
<name>A0A560IKS2_9PROT</name>
<proteinExistence type="predicted"/>
<dbReference type="PANTHER" id="PTHR37461:SF1">
    <property type="entry name" value="ANTI-SIGMA-K FACTOR RSKA"/>
    <property type="match status" value="1"/>
</dbReference>
<organism evidence="7 8">
    <name type="scientific">Nitrospirillum amazonense</name>
    <dbReference type="NCBI Taxonomy" id="28077"/>
    <lineage>
        <taxon>Bacteria</taxon>
        <taxon>Pseudomonadati</taxon>
        <taxon>Pseudomonadota</taxon>
        <taxon>Alphaproteobacteria</taxon>
        <taxon>Rhodospirillales</taxon>
        <taxon>Azospirillaceae</taxon>
        <taxon>Nitrospirillum</taxon>
    </lineage>
</organism>
<evidence type="ECO:0000256" key="3">
    <source>
        <dbReference type="ARBA" id="ARBA00022989"/>
    </source>
</evidence>
<dbReference type="PANTHER" id="PTHR37461">
    <property type="entry name" value="ANTI-SIGMA-K FACTOR RSKA"/>
    <property type="match status" value="1"/>
</dbReference>
<dbReference type="GO" id="GO:0016020">
    <property type="term" value="C:membrane"/>
    <property type="evidence" value="ECO:0007669"/>
    <property type="project" value="UniProtKB-SubCell"/>
</dbReference>
<evidence type="ECO:0000256" key="4">
    <source>
        <dbReference type="ARBA" id="ARBA00023136"/>
    </source>
</evidence>